<dbReference type="RefSeq" id="WP_185525410.1">
    <property type="nucleotide sequence ID" value="NZ_JAARWN010000001.1"/>
</dbReference>
<dbReference type="EMBL" id="JAARWN010000001">
    <property type="protein sequence ID" value="MBC1935230.1"/>
    <property type="molecule type" value="Genomic_DNA"/>
</dbReference>
<proteinExistence type="predicted"/>
<protein>
    <submittedName>
        <fullName evidence="1">Uncharacterized protein</fullName>
    </submittedName>
</protein>
<sequence>MSTCKFIKQFIDSESFKSHRLKIFLKDGTSFSAEKYFDTESQKAFSELLGEKEELEIPKDRLVLFSTLNYQKKFHFVTDEDIDRYTIEHDRYKNSRW</sequence>
<dbReference type="AlphaFoldDB" id="A0A7X1CNQ3"/>
<accession>A0A7X1CNQ3</accession>
<evidence type="ECO:0000313" key="2">
    <source>
        <dbReference type="Proteomes" id="UP000535908"/>
    </source>
</evidence>
<evidence type="ECO:0000313" key="1">
    <source>
        <dbReference type="EMBL" id="MBC1935230.1"/>
    </source>
</evidence>
<organism evidence="1 2">
    <name type="scientific">Listeria grandensis</name>
    <dbReference type="NCBI Taxonomy" id="1494963"/>
    <lineage>
        <taxon>Bacteria</taxon>
        <taxon>Bacillati</taxon>
        <taxon>Bacillota</taxon>
        <taxon>Bacilli</taxon>
        <taxon>Bacillales</taxon>
        <taxon>Listeriaceae</taxon>
        <taxon>Listeria</taxon>
    </lineage>
</organism>
<dbReference type="Proteomes" id="UP000535908">
    <property type="component" value="Unassembled WGS sequence"/>
</dbReference>
<gene>
    <name evidence="1" type="ORF">HCA69_02555</name>
</gene>
<reference evidence="1 2" key="1">
    <citation type="submission" date="2020-03" db="EMBL/GenBank/DDBJ databases">
        <title>Soil Listeria distribution.</title>
        <authorList>
            <person name="Liao J."/>
            <person name="Wiedmann M."/>
        </authorList>
    </citation>
    <scope>NUCLEOTIDE SEQUENCE [LARGE SCALE GENOMIC DNA]</scope>
    <source>
        <strain evidence="1 2">FSL L7-0741</strain>
    </source>
</reference>
<comment type="caution">
    <text evidence="1">The sequence shown here is derived from an EMBL/GenBank/DDBJ whole genome shotgun (WGS) entry which is preliminary data.</text>
</comment>
<name>A0A7X1CNQ3_9LIST</name>